<gene>
    <name evidence="8" type="ORF">SAMN05216297_10288</name>
</gene>
<dbReference type="Pfam" id="PF13596">
    <property type="entry name" value="PAS_10"/>
    <property type="match status" value="1"/>
</dbReference>
<dbReference type="InterPro" id="IPR036097">
    <property type="entry name" value="HisK_dim/P_sf"/>
</dbReference>
<dbReference type="GO" id="GO:0000155">
    <property type="term" value="F:phosphorelay sensor kinase activity"/>
    <property type="evidence" value="ECO:0007669"/>
    <property type="project" value="InterPro"/>
</dbReference>
<accession>A0A1I1LLJ6</accession>
<dbReference type="Proteomes" id="UP000199672">
    <property type="component" value="Unassembled WGS sequence"/>
</dbReference>
<keyword evidence="4" id="KW-0175">Coiled coil</keyword>
<dbReference type="Pfam" id="PF01339">
    <property type="entry name" value="CheB_methylest"/>
    <property type="match status" value="1"/>
</dbReference>
<evidence type="ECO:0000259" key="5">
    <source>
        <dbReference type="PROSITE" id="PS50109"/>
    </source>
</evidence>
<organism evidence="8 9">
    <name type="scientific">Flavobacterium phragmitis</name>
    <dbReference type="NCBI Taxonomy" id="739143"/>
    <lineage>
        <taxon>Bacteria</taxon>
        <taxon>Pseudomonadati</taxon>
        <taxon>Bacteroidota</taxon>
        <taxon>Flavobacteriia</taxon>
        <taxon>Flavobacteriales</taxon>
        <taxon>Flavobacteriaceae</taxon>
        <taxon>Flavobacterium</taxon>
    </lineage>
</organism>
<dbReference type="Gene3D" id="3.40.50.150">
    <property type="entry name" value="Vaccinia Virus protein VP39"/>
    <property type="match status" value="1"/>
</dbReference>
<dbReference type="GO" id="GO:0008757">
    <property type="term" value="F:S-adenosylmethionine-dependent methyltransferase activity"/>
    <property type="evidence" value="ECO:0007669"/>
    <property type="project" value="InterPro"/>
</dbReference>
<dbReference type="Gene3D" id="1.10.287.130">
    <property type="match status" value="1"/>
</dbReference>
<dbReference type="PANTHER" id="PTHR24422:SF10">
    <property type="entry name" value="CHEMOTAXIS PROTEIN METHYLTRANSFERASE 2"/>
    <property type="match status" value="1"/>
</dbReference>
<name>A0A1I1LLJ6_9FLAO</name>
<dbReference type="InterPro" id="IPR035909">
    <property type="entry name" value="CheB_C"/>
</dbReference>
<dbReference type="EC" id="2.7.13.3" evidence="2"/>
<dbReference type="EMBL" id="FOMH01000002">
    <property type="protein sequence ID" value="SFC73855.1"/>
    <property type="molecule type" value="Genomic_DNA"/>
</dbReference>
<dbReference type="PROSITE" id="PS50109">
    <property type="entry name" value="HIS_KIN"/>
    <property type="match status" value="1"/>
</dbReference>
<feature type="domain" description="Histidine kinase" evidence="5">
    <location>
        <begin position="845"/>
        <end position="1056"/>
    </location>
</feature>
<sequence length="1058" mass="119356">MKRPNYIIAIGASAGGLEEINTFFEHTPLDGAAYIIVQHLSSDFKSRMVELLSKHSRLEVKEAEQGMIVCNNVVYLIPNNKFMTIKDYKLYLTDKSKMKGPHLTINTFFNSLAAACGKNAIGIILSGLGSDGTQGIKAIKEAGGMIIARNPETTEFSSMPAHAIATDMVDLVLEPAFMPSAIEFYIDHNQAVLDENKNEEKIMFQITSFIKEKLSFDFSDYKLTTLLRRTKRRAASINIFALEKYLEILIITPDEVQALANDFLISVTSFFRDKDAYGVIEQKVFPELLKNMLPHEEIKIWVAGCATGEEAYSLAILLKEQLKGKFKDTIVKIFATDIDAAALKKAGKGIYSEDRMKNVDPIHLKKYFDQKGNDYIVRPDIRRMLIFAQHDLVKNPPYCNMHFISCRNVLIYMTPVLQKKVYAMLLFGLKTNGYLFLGSSENPLTIIENLEIVDKKYRIYKSLKDKRTATFGTFALPEMLDVAHKASVKKADSSRFLHNSLTDKINIALADAMDYLAVCVDNENTVIKTYGNTSKYLIQQNFTTNLVELLPTPLALAYNSLSREALKTNQTKGVKGILINQNGVVSQIKLSVSPVLLDFNFKGLIAVFNDDSSLMADKNEYAVFNEKEFHNKYTEILEEELKGIKKELTASYDKLDATNENMQSFNEELISANEEMQSTNEEMQSVNEELNTINADYQLKNKELLEINDDLNNYFRSNVNGQLFIDNEMRLMKFSPGAIKHINLLETDIGRPITHISTNIKFDTIIADTELVLEKGVVITKEIQAVNGKWYQVMVMPYIQTNQNNNGAIITFNDITELKHTQSELNDKNLSLLRINEDLDHFIHAASHDLLTPLGNIETTIRILNDEMPLIDPTYSNYLNIINSSIKSFRGLITDIATIAKVENDMIALESVNLNEIVDTIEWSLKDAILASRAKITRDFEINEIRFSKKNLRSVLYNMIANSIKFRSNNPPIITIKSFKKGTQCMLTIEDNGSGITEQGMEKIFDMYGKLHQDIEGSGIGLYLAKKIINAAGGNIQVESELNRGTKFIINIGGKCLD</sequence>
<evidence type="ECO:0000256" key="1">
    <source>
        <dbReference type="ARBA" id="ARBA00000085"/>
    </source>
</evidence>
<dbReference type="SUPFAM" id="SSF47384">
    <property type="entry name" value="Homodimeric domain of signal transducing histidine kinase"/>
    <property type="match status" value="1"/>
</dbReference>
<dbReference type="SUPFAM" id="SSF55874">
    <property type="entry name" value="ATPase domain of HSP90 chaperone/DNA topoisomerase II/histidine kinase"/>
    <property type="match status" value="1"/>
</dbReference>
<dbReference type="Gene3D" id="3.30.450.20">
    <property type="entry name" value="PAS domain"/>
    <property type="match status" value="1"/>
</dbReference>
<feature type="domain" description="CheB-type methylesterase" evidence="6">
    <location>
        <begin position="4"/>
        <end position="189"/>
    </location>
</feature>
<keyword evidence="3" id="KW-0145">Chemotaxis</keyword>
<dbReference type="InterPro" id="IPR000673">
    <property type="entry name" value="Sig_transdc_resp-reg_Me-estase"/>
</dbReference>
<evidence type="ECO:0000313" key="8">
    <source>
        <dbReference type="EMBL" id="SFC73855.1"/>
    </source>
</evidence>
<feature type="domain" description="CheR-type methyltransferase" evidence="7">
    <location>
        <begin position="205"/>
        <end position="465"/>
    </location>
</feature>
<dbReference type="InterPro" id="IPR036890">
    <property type="entry name" value="HATPase_C_sf"/>
</dbReference>
<dbReference type="GO" id="GO:0000156">
    <property type="term" value="F:phosphorelay response regulator activity"/>
    <property type="evidence" value="ECO:0007669"/>
    <property type="project" value="InterPro"/>
</dbReference>
<dbReference type="InterPro" id="IPR005467">
    <property type="entry name" value="His_kinase_dom"/>
</dbReference>
<dbReference type="SUPFAM" id="SSF52738">
    <property type="entry name" value="Methylesterase CheB, C-terminal domain"/>
    <property type="match status" value="1"/>
</dbReference>
<proteinExistence type="predicted"/>
<evidence type="ECO:0000259" key="7">
    <source>
        <dbReference type="PROSITE" id="PS50123"/>
    </source>
</evidence>
<dbReference type="OrthoDB" id="9816309at2"/>
<dbReference type="Gene3D" id="3.30.565.10">
    <property type="entry name" value="Histidine kinase-like ATPase, C-terminal domain"/>
    <property type="match status" value="1"/>
</dbReference>
<comment type="catalytic activity">
    <reaction evidence="1">
        <text>ATP + protein L-histidine = ADP + protein N-phospho-L-histidine.</text>
        <dbReference type="EC" id="2.7.13.3"/>
    </reaction>
</comment>
<dbReference type="SMART" id="SM00138">
    <property type="entry name" value="MeTrc"/>
    <property type="match status" value="1"/>
</dbReference>
<dbReference type="SUPFAM" id="SSF47757">
    <property type="entry name" value="Chemotaxis receptor methyltransferase CheR, N-terminal domain"/>
    <property type="match status" value="1"/>
</dbReference>
<dbReference type="InterPro" id="IPR022642">
    <property type="entry name" value="CheR_C"/>
</dbReference>
<feature type="active site" evidence="3">
    <location>
        <position position="131"/>
    </location>
</feature>
<feature type="coiled-coil region" evidence="4">
    <location>
        <begin position="655"/>
        <end position="703"/>
    </location>
</feature>
<dbReference type="PANTHER" id="PTHR24422">
    <property type="entry name" value="CHEMOTAXIS PROTEIN METHYLTRANSFERASE"/>
    <property type="match status" value="1"/>
</dbReference>
<dbReference type="InterPro" id="IPR029063">
    <property type="entry name" value="SAM-dependent_MTases_sf"/>
</dbReference>
<dbReference type="Pfam" id="PF00512">
    <property type="entry name" value="HisKA"/>
    <property type="match status" value="1"/>
</dbReference>
<dbReference type="InterPro" id="IPR003661">
    <property type="entry name" value="HisK_dim/P_dom"/>
</dbReference>
<dbReference type="RefSeq" id="WP_091490834.1">
    <property type="nucleotide sequence ID" value="NZ_FOMH01000002.1"/>
</dbReference>
<dbReference type="CDD" id="cd00082">
    <property type="entry name" value="HisKA"/>
    <property type="match status" value="1"/>
</dbReference>
<dbReference type="Gene3D" id="3.40.50.180">
    <property type="entry name" value="Methylesterase CheB, C-terminal domain"/>
    <property type="match status" value="1"/>
</dbReference>
<dbReference type="SUPFAM" id="SSF55785">
    <property type="entry name" value="PYP-like sensor domain (PAS domain)"/>
    <property type="match status" value="1"/>
</dbReference>
<dbReference type="Pfam" id="PF01739">
    <property type="entry name" value="CheR"/>
    <property type="match status" value="1"/>
</dbReference>
<feature type="active site" evidence="3">
    <location>
        <position position="13"/>
    </location>
</feature>
<evidence type="ECO:0000259" key="6">
    <source>
        <dbReference type="PROSITE" id="PS50122"/>
    </source>
</evidence>
<evidence type="ECO:0000256" key="3">
    <source>
        <dbReference type="PROSITE-ProRule" id="PRU00050"/>
    </source>
</evidence>
<dbReference type="SMART" id="SM00387">
    <property type="entry name" value="HATPase_c"/>
    <property type="match status" value="1"/>
</dbReference>
<evidence type="ECO:0000313" key="9">
    <source>
        <dbReference type="Proteomes" id="UP000199672"/>
    </source>
</evidence>
<keyword evidence="3" id="KW-0378">Hydrolase</keyword>
<feature type="active site" evidence="3">
    <location>
        <position position="39"/>
    </location>
</feature>
<dbReference type="PROSITE" id="PS50122">
    <property type="entry name" value="CHEB"/>
    <property type="match status" value="1"/>
</dbReference>
<dbReference type="InterPro" id="IPR000780">
    <property type="entry name" value="CheR_MeTrfase"/>
</dbReference>
<evidence type="ECO:0000256" key="2">
    <source>
        <dbReference type="ARBA" id="ARBA00012438"/>
    </source>
</evidence>
<dbReference type="STRING" id="739143.SAMN05216297_10288"/>
<dbReference type="GO" id="GO:0005737">
    <property type="term" value="C:cytoplasm"/>
    <property type="evidence" value="ECO:0007669"/>
    <property type="project" value="InterPro"/>
</dbReference>
<dbReference type="Pfam" id="PF02518">
    <property type="entry name" value="HATPase_c"/>
    <property type="match status" value="1"/>
</dbReference>
<dbReference type="InterPro" id="IPR050903">
    <property type="entry name" value="Bact_Chemotaxis_MeTrfase"/>
</dbReference>
<protein>
    <recommendedName>
        <fullName evidence="2">histidine kinase</fullName>
        <ecNumber evidence="2">2.7.13.3</ecNumber>
    </recommendedName>
</protein>
<evidence type="ECO:0000256" key="4">
    <source>
        <dbReference type="SAM" id="Coils"/>
    </source>
</evidence>
<dbReference type="PROSITE" id="PS50123">
    <property type="entry name" value="CHER"/>
    <property type="match status" value="1"/>
</dbReference>
<dbReference type="SMART" id="SM00388">
    <property type="entry name" value="HisKA"/>
    <property type="match status" value="1"/>
</dbReference>
<dbReference type="InterPro" id="IPR035965">
    <property type="entry name" value="PAS-like_dom_sf"/>
</dbReference>
<dbReference type="GO" id="GO:0008984">
    <property type="term" value="F:protein-glutamate methylesterase activity"/>
    <property type="evidence" value="ECO:0007669"/>
    <property type="project" value="InterPro"/>
</dbReference>
<dbReference type="CDD" id="cd16434">
    <property type="entry name" value="CheB-CheR_fusion"/>
    <property type="match status" value="1"/>
</dbReference>
<dbReference type="GO" id="GO:0006935">
    <property type="term" value="P:chemotaxis"/>
    <property type="evidence" value="ECO:0007669"/>
    <property type="project" value="UniProtKB-UniRule"/>
</dbReference>
<dbReference type="AlphaFoldDB" id="A0A1I1LLJ6"/>
<reference evidence="9" key="1">
    <citation type="submission" date="2016-10" db="EMBL/GenBank/DDBJ databases">
        <authorList>
            <person name="Varghese N."/>
            <person name="Submissions S."/>
        </authorList>
    </citation>
    <scope>NUCLEOTIDE SEQUENCE [LARGE SCALE GENOMIC DNA]</scope>
    <source>
        <strain evidence="9">CGMCC 1.10370</strain>
    </source>
</reference>
<dbReference type="PRINTS" id="PR00996">
    <property type="entry name" value="CHERMTFRASE"/>
</dbReference>
<keyword evidence="9" id="KW-1185">Reference proteome</keyword>
<dbReference type="InterPro" id="IPR003594">
    <property type="entry name" value="HATPase_dom"/>
</dbReference>
<dbReference type="SUPFAM" id="SSF53335">
    <property type="entry name" value="S-adenosyl-L-methionine-dependent methyltransferases"/>
    <property type="match status" value="1"/>
</dbReference>